<sequence length="157" mass="17226">MSEAGEFVDERLRYEGDEYRAEDVRDALGLDSYGASVGAVRGTIRDAGNRYRGLGHDEITALASELWSVPVFERRLAAIVLLQSRVRMLGHNDLTRLEGFLREASVDALFSPLVDDVVRPLVDGLDGAARTRASAVLARWADADDPRLRAAAERLSA</sequence>
<name>A0A6I4P1K4_9MICO</name>
<organism evidence="1 2">
    <name type="scientific">Agromyces seonyuensis</name>
    <dbReference type="NCBI Taxonomy" id="2662446"/>
    <lineage>
        <taxon>Bacteria</taxon>
        <taxon>Bacillati</taxon>
        <taxon>Actinomycetota</taxon>
        <taxon>Actinomycetes</taxon>
        <taxon>Micrococcales</taxon>
        <taxon>Microbacteriaceae</taxon>
        <taxon>Agromyces</taxon>
    </lineage>
</organism>
<reference evidence="1 2" key="1">
    <citation type="submission" date="2019-12" db="EMBL/GenBank/DDBJ databases">
        <authorList>
            <person name="Kim Y.S."/>
        </authorList>
    </citation>
    <scope>NUCLEOTIDE SEQUENCE [LARGE SCALE GENOMIC DNA]</scope>
    <source>
        <strain evidence="1 2">MMS17-SY077</strain>
    </source>
</reference>
<proteinExistence type="predicted"/>
<dbReference type="Pfam" id="PF08713">
    <property type="entry name" value="DNA_alkylation"/>
    <property type="match status" value="1"/>
</dbReference>
<gene>
    <name evidence="1" type="ORF">GB864_00825</name>
</gene>
<dbReference type="SUPFAM" id="SSF48371">
    <property type="entry name" value="ARM repeat"/>
    <property type="match status" value="1"/>
</dbReference>
<dbReference type="EMBL" id="WSTA01000002">
    <property type="protein sequence ID" value="MWB97107.1"/>
    <property type="molecule type" value="Genomic_DNA"/>
</dbReference>
<dbReference type="InterPro" id="IPR014825">
    <property type="entry name" value="DNA_alkylation"/>
</dbReference>
<dbReference type="RefSeq" id="WP_160422385.1">
    <property type="nucleotide sequence ID" value="NZ_WSTA01000002.1"/>
</dbReference>
<comment type="caution">
    <text evidence="1">The sequence shown here is derived from an EMBL/GenBank/DDBJ whole genome shotgun (WGS) entry which is preliminary data.</text>
</comment>
<dbReference type="AlphaFoldDB" id="A0A6I4P1K4"/>
<dbReference type="InterPro" id="IPR016024">
    <property type="entry name" value="ARM-type_fold"/>
</dbReference>
<accession>A0A6I4P1K4</accession>
<dbReference type="Gene3D" id="1.25.10.90">
    <property type="match status" value="1"/>
</dbReference>
<evidence type="ECO:0000313" key="2">
    <source>
        <dbReference type="Proteomes" id="UP000438182"/>
    </source>
</evidence>
<keyword evidence="2" id="KW-1185">Reference proteome</keyword>
<evidence type="ECO:0000313" key="1">
    <source>
        <dbReference type="EMBL" id="MWB97107.1"/>
    </source>
</evidence>
<protein>
    <submittedName>
        <fullName evidence="1">DNA alkylation repair protein</fullName>
    </submittedName>
</protein>
<dbReference type="Proteomes" id="UP000438182">
    <property type="component" value="Unassembled WGS sequence"/>
</dbReference>